<dbReference type="EMBL" id="JAPFFF010000011">
    <property type="protein sequence ID" value="KAK8877978.1"/>
    <property type="molecule type" value="Genomic_DNA"/>
</dbReference>
<dbReference type="Proteomes" id="UP001470230">
    <property type="component" value="Unassembled WGS sequence"/>
</dbReference>
<gene>
    <name evidence="1" type="ORF">M9Y10_004741</name>
</gene>
<dbReference type="InterPro" id="IPR016024">
    <property type="entry name" value="ARM-type_fold"/>
</dbReference>
<accession>A0ABR2JJG5</accession>
<name>A0ABR2JJG5_9EUKA</name>
<comment type="caution">
    <text evidence="1">The sequence shown here is derived from an EMBL/GenBank/DDBJ whole genome shotgun (WGS) entry which is preliminary data.</text>
</comment>
<evidence type="ECO:0000313" key="2">
    <source>
        <dbReference type="Proteomes" id="UP001470230"/>
    </source>
</evidence>
<evidence type="ECO:0008006" key="3">
    <source>
        <dbReference type="Google" id="ProtNLM"/>
    </source>
</evidence>
<protein>
    <recommendedName>
        <fullName evidence="3">FPL domain-containing protein</fullName>
    </recommendedName>
</protein>
<organism evidence="1 2">
    <name type="scientific">Tritrichomonas musculus</name>
    <dbReference type="NCBI Taxonomy" id="1915356"/>
    <lineage>
        <taxon>Eukaryota</taxon>
        <taxon>Metamonada</taxon>
        <taxon>Parabasalia</taxon>
        <taxon>Tritrichomonadida</taxon>
        <taxon>Tritrichomonadidae</taxon>
        <taxon>Tritrichomonas</taxon>
    </lineage>
</organism>
<reference evidence="1 2" key="1">
    <citation type="submission" date="2024-04" db="EMBL/GenBank/DDBJ databases">
        <title>Tritrichomonas musculus Genome.</title>
        <authorList>
            <person name="Alves-Ferreira E."/>
            <person name="Grigg M."/>
            <person name="Lorenzi H."/>
            <person name="Galac M."/>
        </authorList>
    </citation>
    <scope>NUCLEOTIDE SEQUENCE [LARGE SCALE GENOMIC DNA]</scope>
    <source>
        <strain evidence="1 2">EAF2021</strain>
    </source>
</reference>
<evidence type="ECO:0000313" key="1">
    <source>
        <dbReference type="EMBL" id="KAK8877978.1"/>
    </source>
</evidence>
<keyword evidence="2" id="KW-1185">Reference proteome</keyword>
<sequence length="547" mass="64136">MHPLNAEDIDEYDIKSVLKSKYFIEMEDEQDETSELYVNEPNYIQKDQLFCICSKFNQFLNQRNLELTMNSLLELFNLFINQKYLSQEIIDTFVALNFLQNINVCILLLQGSCESSVQYSDELSFICILLNFLAYLSDLFIELMFEHDTLNVLITIFVKPGNRVSPNLFFKLFGNACSIKKIALFFQNPLFVQIQKYISCESIFTQKFCLYCFFALTKHCPIPLSLIDSYFMSIKTILLKASNVISILNDLNAQHDNNDAEYENKDTEYEYENEDIEYENEDIKYENEGIEYENEDFLYSRYDFLYNQKDLHKQLNKITENFGTNLSGDSIKKHIYKILIYIIEILDQHSSHPETFRYVVNAKIPSILLSIIFYFPIIVQQKFLKIIQNILKMITDGDDKIHIEDNMIFFSKSLDPGDLINLLDTSNDPIISMVYDILYKIGFYDKSLIQDFITTDMIRNTIEKVYSVNFHSKTCVLKFLALIIINDNQNKFAELIITESVVEEFIELAQQKEDFVKDTLGAITKLFVLTYDNPDLHMMLEPYVISC</sequence>
<dbReference type="SUPFAM" id="SSF48371">
    <property type="entry name" value="ARM repeat"/>
    <property type="match status" value="1"/>
</dbReference>
<proteinExistence type="predicted"/>